<name>A0A0D6EG92_SPOSA</name>
<feature type="compositionally biased region" description="Basic residues" evidence="2">
    <location>
        <begin position="305"/>
        <end position="314"/>
    </location>
</feature>
<dbReference type="OrthoDB" id="27543at2759"/>
<organism evidence="3 4">
    <name type="scientific">Sporidiobolus salmonicolor</name>
    <name type="common">Yeast-like fungus</name>
    <name type="synonym">Sporobolomyces salmonicolor</name>
    <dbReference type="NCBI Taxonomy" id="5005"/>
    <lineage>
        <taxon>Eukaryota</taxon>
        <taxon>Fungi</taxon>
        <taxon>Dikarya</taxon>
        <taxon>Basidiomycota</taxon>
        <taxon>Pucciniomycotina</taxon>
        <taxon>Microbotryomycetes</taxon>
        <taxon>Sporidiobolales</taxon>
        <taxon>Sporidiobolaceae</taxon>
        <taxon>Sporobolomyces</taxon>
    </lineage>
</organism>
<protein>
    <submittedName>
        <fullName evidence="3">SPOSA6832_00045-mRNA-1:cds</fullName>
    </submittedName>
</protein>
<dbReference type="AlphaFoldDB" id="A0A0D6EG92"/>
<dbReference type="Proteomes" id="UP000243876">
    <property type="component" value="Unassembled WGS sequence"/>
</dbReference>
<sequence>MAKPSTMDVDSPPKPQPGKTKRKAGNQSDSDDEREGSDVEVSSPPLRSFVKPGQHCEHTLHRRTDPKLAPLLMLDVSFSFFDPQPQDYHSIKLLLSQLLQGDAQALDLGGVTDVVLEQKLVGSTVKTDGGEGDDKASEGDPYAVLTVLNLNIHKDHPPISSLVAYLVSKLPPSSPFRTELESLLAIPVADSSAATPRHVGLVLNERLVNMPVQVVPPMFRMLEEELQWAREDASLAFPFLLPSLSMQHLLTLKGVRPRGRSQNEPYHFSHLLFLSRVFRSSSSSFDEDPNAALEASAPSQDGKKKGGKKKKKTGQHVGQKDKDEELTWMYHAEDEWIQKFAAHQHVFAYTHSKRSDEASSGEDQFGVDTRGQMMLVPWDRFGEMVEGLEGFVGGSA</sequence>
<dbReference type="PANTHER" id="PTHR13261">
    <property type="entry name" value="BRCA2 AND CDKN1A INTERACTING PROTEIN"/>
    <property type="match status" value="1"/>
</dbReference>
<feature type="region of interest" description="Disordered" evidence="2">
    <location>
        <begin position="1"/>
        <end position="56"/>
    </location>
</feature>
<proteinExistence type="inferred from homology"/>
<feature type="non-terminal residue" evidence="3">
    <location>
        <position position="1"/>
    </location>
</feature>
<dbReference type="GO" id="GO:0005634">
    <property type="term" value="C:nucleus"/>
    <property type="evidence" value="ECO:0007669"/>
    <property type="project" value="TreeGrafter"/>
</dbReference>
<accession>A0A0D6EG92</accession>
<reference evidence="4" key="1">
    <citation type="submission" date="2015-02" db="EMBL/GenBank/DDBJ databases">
        <authorList>
            <person name="Gon?alves P."/>
        </authorList>
    </citation>
    <scope>NUCLEOTIDE SEQUENCE [LARGE SCALE GENOMIC DNA]</scope>
</reference>
<feature type="region of interest" description="Disordered" evidence="2">
    <location>
        <begin position="288"/>
        <end position="320"/>
    </location>
</feature>
<evidence type="ECO:0000256" key="1">
    <source>
        <dbReference type="ARBA" id="ARBA00006781"/>
    </source>
</evidence>
<comment type="similarity">
    <text evidence="1">Belongs to the BCP1 family.</text>
</comment>
<evidence type="ECO:0000256" key="2">
    <source>
        <dbReference type="SAM" id="MobiDB-lite"/>
    </source>
</evidence>
<dbReference type="InterPro" id="IPR025602">
    <property type="entry name" value="BCP1_family"/>
</dbReference>
<dbReference type="Pfam" id="PF13862">
    <property type="entry name" value="BCCIP"/>
    <property type="match status" value="1"/>
</dbReference>
<evidence type="ECO:0000313" key="3">
    <source>
        <dbReference type="EMBL" id="CEQ38600.1"/>
    </source>
</evidence>
<dbReference type="PANTHER" id="PTHR13261:SF0">
    <property type="entry name" value="BRCA2 AND CDKN1A-INTERACTING PROTEIN"/>
    <property type="match status" value="1"/>
</dbReference>
<dbReference type="EMBL" id="CENE01000001">
    <property type="protein sequence ID" value="CEQ38600.1"/>
    <property type="molecule type" value="Genomic_DNA"/>
</dbReference>
<evidence type="ECO:0000313" key="4">
    <source>
        <dbReference type="Proteomes" id="UP000243876"/>
    </source>
</evidence>
<keyword evidence="4" id="KW-1185">Reference proteome</keyword>
<gene>
    <name evidence="3" type="primary">SPOSA6832_00045</name>
</gene>